<dbReference type="Proteomes" id="UP001596457">
    <property type="component" value="Unassembled WGS sequence"/>
</dbReference>
<sequence length="83" mass="9001">MNDPVDVCLKVLKPFVKAVLTDLGERQGFVMEDAEAAFGGHEAACAVMVALVARGVVSCEPYLLGEEVRILFRLNDHAQQTPT</sequence>
<dbReference type="EMBL" id="JBHTBZ010000062">
    <property type="protein sequence ID" value="MFC7462284.1"/>
    <property type="molecule type" value="Genomic_DNA"/>
</dbReference>
<comment type="caution">
    <text evidence="1">The sequence shown here is derived from an EMBL/GenBank/DDBJ whole genome shotgun (WGS) entry which is preliminary data.</text>
</comment>
<evidence type="ECO:0000313" key="1">
    <source>
        <dbReference type="EMBL" id="MFC7462284.1"/>
    </source>
</evidence>
<reference evidence="2" key="1">
    <citation type="journal article" date="2019" name="Int. J. Syst. Evol. Microbiol.">
        <title>The Global Catalogue of Microorganisms (GCM) 10K type strain sequencing project: providing services to taxonomists for standard genome sequencing and annotation.</title>
        <authorList>
            <consortium name="The Broad Institute Genomics Platform"/>
            <consortium name="The Broad Institute Genome Sequencing Center for Infectious Disease"/>
            <person name="Wu L."/>
            <person name="Ma J."/>
        </authorList>
    </citation>
    <scope>NUCLEOTIDE SEQUENCE [LARGE SCALE GENOMIC DNA]</scope>
    <source>
        <strain evidence="2">CCUG 53903</strain>
    </source>
</reference>
<protein>
    <submittedName>
        <fullName evidence="1">Uncharacterized protein</fullName>
    </submittedName>
</protein>
<organism evidence="1 2">
    <name type="scientific">Hydrogenophaga defluvii</name>
    <dbReference type="NCBI Taxonomy" id="249410"/>
    <lineage>
        <taxon>Bacteria</taxon>
        <taxon>Pseudomonadati</taxon>
        <taxon>Pseudomonadota</taxon>
        <taxon>Betaproteobacteria</taxon>
        <taxon>Burkholderiales</taxon>
        <taxon>Comamonadaceae</taxon>
        <taxon>Hydrogenophaga</taxon>
    </lineage>
</organism>
<accession>A0ABW2SFQ9</accession>
<proteinExistence type="predicted"/>
<name>A0ABW2SFQ9_9BURK</name>
<dbReference type="RefSeq" id="WP_382203076.1">
    <property type="nucleotide sequence ID" value="NZ_JBHTBZ010000062.1"/>
</dbReference>
<gene>
    <name evidence="1" type="ORF">ACFQU0_17800</name>
</gene>
<keyword evidence="2" id="KW-1185">Reference proteome</keyword>
<evidence type="ECO:0000313" key="2">
    <source>
        <dbReference type="Proteomes" id="UP001596457"/>
    </source>
</evidence>